<protein>
    <recommendedName>
        <fullName evidence="1">MADF domain-containing protein</fullName>
    </recommendedName>
</protein>
<keyword evidence="3" id="KW-1185">Reference proteome</keyword>
<dbReference type="PROSITE" id="PS51029">
    <property type="entry name" value="MADF"/>
    <property type="match status" value="1"/>
</dbReference>
<proteinExistence type="predicted"/>
<dbReference type="PANTHER" id="PTHR21505:SF8">
    <property type="entry name" value="DPT-YFP REPRESSOR BY OVEREXPRESSION, ISOFORM D-RELATED"/>
    <property type="match status" value="1"/>
</dbReference>
<dbReference type="AlphaFoldDB" id="A0AAV8Y4Q1"/>
<dbReference type="InterPro" id="IPR006578">
    <property type="entry name" value="MADF-dom"/>
</dbReference>
<organism evidence="2 3">
    <name type="scientific">Aromia moschata</name>
    <dbReference type="NCBI Taxonomy" id="1265417"/>
    <lineage>
        <taxon>Eukaryota</taxon>
        <taxon>Metazoa</taxon>
        <taxon>Ecdysozoa</taxon>
        <taxon>Arthropoda</taxon>
        <taxon>Hexapoda</taxon>
        <taxon>Insecta</taxon>
        <taxon>Pterygota</taxon>
        <taxon>Neoptera</taxon>
        <taxon>Endopterygota</taxon>
        <taxon>Coleoptera</taxon>
        <taxon>Polyphaga</taxon>
        <taxon>Cucujiformia</taxon>
        <taxon>Chrysomeloidea</taxon>
        <taxon>Cerambycidae</taxon>
        <taxon>Cerambycinae</taxon>
        <taxon>Callichromatini</taxon>
        <taxon>Aromia</taxon>
    </lineage>
</organism>
<dbReference type="PANTHER" id="PTHR21505">
    <property type="entry name" value="MADF DOMAIN-CONTAINING PROTEIN-RELATED"/>
    <property type="match status" value="1"/>
</dbReference>
<reference evidence="2" key="1">
    <citation type="journal article" date="2023" name="Insect Mol. Biol.">
        <title>Genome sequencing provides insights into the evolution of gene families encoding plant cell wall-degrading enzymes in longhorned beetles.</title>
        <authorList>
            <person name="Shin N.R."/>
            <person name="Okamura Y."/>
            <person name="Kirsch R."/>
            <person name="Pauchet Y."/>
        </authorList>
    </citation>
    <scope>NUCLEOTIDE SEQUENCE</scope>
    <source>
        <strain evidence="2">AMC_N1</strain>
    </source>
</reference>
<feature type="domain" description="MADF" evidence="1">
    <location>
        <begin position="15"/>
        <end position="115"/>
    </location>
</feature>
<dbReference type="SMART" id="SM00595">
    <property type="entry name" value="MADF"/>
    <property type="match status" value="1"/>
</dbReference>
<name>A0AAV8Y4Q1_9CUCU</name>
<gene>
    <name evidence="2" type="ORF">NQ318_022857</name>
</gene>
<evidence type="ECO:0000313" key="2">
    <source>
        <dbReference type="EMBL" id="KAJ8945759.1"/>
    </source>
</evidence>
<dbReference type="EMBL" id="JAPWTK010000209">
    <property type="protein sequence ID" value="KAJ8945759.1"/>
    <property type="molecule type" value="Genomic_DNA"/>
</dbReference>
<comment type="caution">
    <text evidence="2">The sequence shown here is derived from an EMBL/GenBank/DDBJ whole genome shotgun (WGS) entry which is preliminary data.</text>
</comment>
<dbReference type="Pfam" id="PF10545">
    <property type="entry name" value="MADF_DNA_bdg"/>
    <property type="match status" value="1"/>
</dbReference>
<dbReference type="Proteomes" id="UP001162162">
    <property type="component" value="Unassembled WGS sequence"/>
</dbReference>
<evidence type="ECO:0000259" key="1">
    <source>
        <dbReference type="PROSITE" id="PS51029"/>
    </source>
</evidence>
<evidence type="ECO:0000313" key="3">
    <source>
        <dbReference type="Proteomes" id="UP001162162"/>
    </source>
</evidence>
<sequence>MVEKQKTKEREFIVDCIHLYRELPALWNIKSKEYHDRDKKNTAYETLLEKYKEMFPDATKDDLKKKFNSLRANYLKEFKKTPPVNEIRVCCRRYTYIKSSLRYYREMAFLEAHECAADSQSTMDKSQSVQCYRIAGFHNY</sequence>
<accession>A0AAV8Y4Q1</accession>